<evidence type="ECO:0000313" key="11">
    <source>
        <dbReference type="Proteomes" id="UP000008237"/>
    </source>
</evidence>
<feature type="compositionally biased region" description="Low complexity" evidence="8">
    <location>
        <begin position="272"/>
        <end position="288"/>
    </location>
</feature>
<evidence type="ECO:0000256" key="1">
    <source>
        <dbReference type="ARBA" id="ARBA00004123"/>
    </source>
</evidence>
<keyword evidence="2" id="KW-0479">Metal-binding</keyword>
<dbReference type="Proteomes" id="UP000008237">
    <property type="component" value="Unassembled WGS sequence"/>
</dbReference>
<dbReference type="InterPro" id="IPR013087">
    <property type="entry name" value="Znf_C2H2_type"/>
</dbReference>
<dbReference type="InterPro" id="IPR050888">
    <property type="entry name" value="ZnF_C2H2-type_TF"/>
</dbReference>
<dbReference type="Pfam" id="PF00096">
    <property type="entry name" value="zf-C2H2"/>
    <property type="match status" value="1"/>
</dbReference>
<evidence type="ECO:0000256" key="6">
    <source>
        <dbReference type="ARBA" id="ARBA00023242"/>
    </source>
</evidence>
<feature type="domain" description="C2H2-type" evidence="9">
    <location>
        <begin position="494"/>
        <end position="517"/>
    </location>
</feature>
<dbReference type="PROSITE" id="PS00028">
    <property type="entry name" value="ZINC_FINGER_C2H2_1"/>
    <property type="match status" value="3"/>
</dbReference>
<dbReference type="Gene3D" id="3.30.160.60">
    <property type="entry name" value="Classic Zinc Finger"/>
    <property type="match status" value="1"/>
</dbReference>
<dbReference type="GO" id="GO:0008270">
    <property type="term" value="F:zinc ion binding"/>
    <property type="evidence" value="ECO:0007669"/>
    <property type="project" value="UniProtKB-KW"/>
</dbReference>
<feature type="compositionally biased region" description="Basic and acidic residues" evidence="8">
    <location>
        <begin position="640"/>
        <end position="655"/>
    </location>
</feature>
<evidence type="ECO:0000313" key="10">
    <source>
        <dbReference type="EMBL" id="EFN78556.1"/>
    </source>
</evidence>
<dbReference type="SMART" id="SM00355">
    <property type="entry name" value="ZnF_C2H2"/>
    <property type="match status" value="5"/>
</dbReference>
<sequence>MPKPKPIRLVINKLNNEIVRYENFIQYLVNSSAIEELIWYKCPLCPFATLEDTDMAMTFSTHLQQQHFKRLSEVISAEALEDIISKKKFGKTCISEGILDTVKNPPCEDGTVIPKIVNTRTISSEIFERGSHDADNTWSINSGGSTSTFAADVSSQVTQKVDLLPKILNVRSVAGLKTTVADNVATSTELLTDMKVKRDSQASSSEVIKCRNEKGELSCKDEKNVMMELDDIRSDIREKTKELEEPDKSNDELVASCAAEFEKSLQINDGHTNSSTESNAEISNSESAPKTSGRIKVIDIRKICMPNIKPFMDKSCDMQPNDENVASTLPKPPPLARIPQHILDCRKTEVADAARRTMNMKPLSRKAAKMRPRIAIIGPTDTQEGSIEFLCHICNKKINTSWPVVRTHFTENHFREYQLATPSLCLKKLPSDYKKYYQKYICNMKRKSNIALPTVKRKRRWTSKKSNTDTKDTSVPEIGLCVEKETAEDGEGNFKCKKCGQRCTDMSDLREHIAANHRLKGRYLICLECGENFVVAPSLQMHLKAFHGIDDPISHMSQNPSYSSDAIGDLEEERKTTEANQCHVCMAVFEDKAAVDKHLRVHGMAFLNRKRIEARNALKSPEKKPNAEDNKQSPQQITEQPRETVKRDKPVETILEKLNVSS</sequence>
<proteinExistence type="predicted"/>
<dbReference type="STRING" id="610380.E2C0G3"/>
<reference evidence="10 11" key="1">
    <citation type="journal article" date="2010" name="Science">
        <title>Genomic comparison of the ants Camponotus floridanus and Harpegnathos saltator.</title>
        <authorList>
            <person name="Bonasio R."/>
            <person name="Zhang G."/>
            <person name="Ye C."/>
            <person name="Mutti N.S."/>
            <person name="Fang X."/>
            <person name="Qin N."/>
            <person name="Donahue G."/>
            <person name="Yang P."/>
            <person name="Li Q."/>
            <person name="Li C."/>
            <person name="Zhang P."/>
            <person name="Huang Z."/>
            <person name="Berger S.L."/>
            <person name="Reinberg D."/>
            <person name="Wang J."/>
            <person name="Liebig J."/>
        </authorList>
    </citation>
    <scope>NUCLEOTIDE SEQUENCE [LARGE SCALE GENOMIC DNA]</scope>
    <source>
        <strain evidence="10 11">R22 G/1</strain>
    </source>
</reference>
<gene>
    <name evidence="10" type="ORF">EAI_00782</name>
</gene>
<keyword evidence="5" id="KW-0862">Zinc</keyword>
<feature type="region of interest" description="Disordered" evidence="8">
    <location>
        <begin position="616"/>
        <end position="662"/>
    </location>
</feature>
<dbReference type="OrthoDB" id="8856548at2759"/>
<dbReference type="SUPFAM" id="SSF57667">
    <property type="entry name" value="beta-beta-alpha zinc fingers"/>
    <property type="match status" value="1"/>
</dbReference>
<dbReference type="PANTHER" id="PTHR24406">
    <property type="entry name" value="TRANSCRIPTIONAL REPRESSOR CTCFL-RELATED"/>
    <property type="match status" value="1"/>
</dbReference>
<keyword evidence="11" id="KW-1185">Reference proteome</keyword>
<comment type="subcellular location">
    <subcellularLocation>
        <location evidence="1">Nucleus</location>
    </subcellularLocation>
</comment>
<feature type="domain" description="C2H2-type" evidence="9">
    <location>
        <begin position="524"/>
        <end position="552"/>
    </location>
</feature>
<protein>
    <submittedName>
        <fullName evidence="10">Zinc finger protein 532</fullName>
    </submittedName>
</protein>
<organism evidence="11">
    <name type="scientific">Harpegnathos saltator</name>
    <name type="common">Jerdon's jumping ant</name>
    <dbReference type="NCBI Taxonomy" id="610380"/>
    <lineage>
        <taxon>Eukaryota</taxon>
        <taxon>Metazoa</taxon>
        <taxon>Ecdysozoa</taxon>
        <taxon>Arthropoda</taxon>
        <taxon>Hexapoda</taxon>
        <taxon>Insecta</taxon>
        <taxon>Pterygota</taxon>
        <taxon>Neoptera</taxon>
        <taxon>Endopterygota</taxon>
        <taxon>Hymenoptera</taxon>
        <taxon>Apocrita</taxon>
        <taxon>Aculeata</taxon>
        <taxon>Formicoidea</taxon>
        <taxon>Formicidae</taxon>
        <taxon>Ponerinae</taxon>
        <taxon>Ponerini</taxon>
        <taxon>Harpegnathos</taxon>
    </lineage>
</organism>
<keyword evidence="4 7" id="KW-0863">Zinc-finger</keyword>
<accession>E2C0G3</accession>
<evidence type="ECO:0000256" key="5">
    <source>
        <dbReference type="ARBA" id="ARBA00022833"/>
    </source>
</evidence>
<dbReference type="OMA" id="TEANQCH"/>
<dbReference type="EMBL" id="GL451783">
    <property type="protein sequence ID" value="EFN78556.1"/>
    <property type="molecule type" value="Genomic_DNA"/>
</dbReference>
<dbReference type="GO" id="GO:0005634">
    <property type="term" value="C:nucleus"/>
    <property type="evidence" value="ECO:0007669"/>
    <property type="project" value="UniProtKB-SubCell"/>
</dbReference>
<evidence type="ECO:0000256" key="8">
    <source>
        <dbReference type="SAM" id="MobiDB-lite"/>
    </source>
</evidence>
<feature type="region of interest" description="Disordered" evidence="8">
    <location>
        <begin position="265"/>
        <end position="292"/>
    </location>
</feature>
<evidence type="ECO:0000256" key="3">
    <source>
        <dbReference type="ARBA" id="ARBA00022737"/>
    </source>
</evidence>
<dbReference type="InterPro" id="IPR036236">
    <property type="entry name" value="Znf_C2H2_sf"/>
</dbReference>
<dbReference type="PROSITE" id="PS50157">
    <property type="entry name" value="ZINC_FINGER_C2H2_2"/>
    <property type="match status" value="2"/>
</dbReference>
<feature type="compositionally biased region" description="Basic and acidic residues" evidence="8">
    <location>
        <begin position="616"/>
        <end position="631"/>
    </location>
</feature>
<evidence type="ECO:0000256" key="4">
    <source>
        <dbReference type="ARBA" id="ARBA00022771"/>
    </source>
</evidence>
<evidence type="ECO:0000256" key="2">
    <source>
        <dbReference type="ARBA" id="ARBA00022723"/>
    </source>
</evidence>
<name>E2C0G3_HARSA</name>
<dbReference type="InParanoid" id="E2C0G3"/>
<evidence type="ECO:0000259" key="9">
    <source>
        <dbReference type="PROSITE" id="PS50157"/>
    </source>
</evidence>
<keyword evidence="3" id="KW-0677">Repeat</keyword>
<evidence type="ECO:0000256" key="7">
    <source>
        <dbReference type="PROSITE-ProRule" id="PRU00042"/>
    </source>
</evidence>
<dbReference type="AlphaFoldDB" id="E2C0G3"/>
<keyword evidence="6" id="KW-0539">Nucleus</keyword>